<reference evidence="7 8" key="1">
    <citation type="submission" date="2020-06" db="EMBL/GenBank/DDBJ databases">
        <title>Transcriptomic and genomic resources for Thalictrum thalictroides and T. hernandezii: Facilitating candidate gene discovery in an emerging model plant lineage.</title>
        <authorList>
            <person name="Arias T."/>
            <person name="Riano-Pachon D.M."/>
            <person name="Di Stilio V.S."/>
        </authorList>
    </citation>
    <scope>NUCLEOTIDE SEQUENCE [LARGE SCALE GENOMIC DNA]</scope>
    <source>
        <strain evidence="8">cv. WT478/WT964</strain>
        <tissue evidence="7">Leaves</tissue>
    </source>
</reference>
<evidence type="ECO:0000256" key="6">
    <source>
        <dbReference type="SAM" id="Phobius"/>
    </source>
</evidence>
<dbReference type="OrthoDB" id="776561at2759"/>
<keyword evidence="4 6" id="KW-1133">Transmembrane helix</keyword>
<dbReference type="PANTHER" id="PTHR31113">
    <property type="entry name" value="UPF0496 PROTEIN 3-RELATED"/>
    <property type="match status" value="1"/>
</dbReference>
<proteinExistence type="inferred from homology"/>
<evidence type="ECO:0000313" key="8">
    <source>
        <dbReference type="Proteomes" id="UP000554482"/>
    </source>
</evidence>
<evidence type="ECO:0000256" key="2">
    <source>
        <dbReference type="ARBA" id="ARBA00009074"/>
    </source>
</evidence>
<gene>
    <name evidence="7" type="ORF">FRX31_033073</name>
</gene>
<evidence type="ECO:0000256" key="5">
    <source>
        <dbReference type="ARBA" id="ARBA00023136"/>
    </source>
</evidence>
<dbReference type="AlphaFoldDB" id="A0A7J6UY15"/>
<dbReference type="EMBL" id="JABWDY010041515">
    <property type="protein sequence ID" value="KAF5177341.1"/>
    <property type="molecule type" value="Genomic_DNA"/>
</dbReference>
<evidence type="ECO:0000256" key="3">
    <source>
        <dbReference type="ARBA" id="ARBA00022692"/>
    </source>
</evidence>
<dbReference type="PANTHER" id="PTHR31113:SF2">
    <property type="entry name" value="OS04G0423200 PROTEIN"/>
    <property type="match status" value="1"/>
</dbReference>
<sequence length="359" mass="40494">MWAKLKSLNKLATKGGEELQVVHDSSNVNEEYLSAFKTKSYADFQTKAQLLVNQPSSSSTFNYTDISDFLLEPGQEAIASILEKSKLSKKSKLKGLLHNYFSISAEASNICSHLLTSINKVQSNYKFIQRALDTAGDHSSPNHMRFVSSELKSFNLLKNPFVDPNNYDFNLIHDRYSSVLQHLKLKRKNIARKVKILNCCKHASGACITVACGAAATVLLIVAAHTFCGLLMGPAIVSFTMKQNFNFRFLRSRVLKKVGKQLDVAARGAYILNRDFDTMSRLVARLYDEVEHSRAIIQFCLDRNDDKFSLQEVVKELRKSDTGFRKQLEDLEEHVFLCLVTINRARALVIKEMTVPSEA</sequence>
<protein>
    <submittedName>
        <fullName evidence="7">Uncharacterized protein</fullName>
    </submittedName>
</protein>
<dbReference type="InterPro" id="IPR007749">
    <property type="entry name" value="DUF677"/>
</dbReference>
<feature type="transmembrane region" description="Helical" evidence="6">
    <location>
        <begin position="208"/>
        <end position="241"/>
    </location>
</feature>
<keyword evidence="8" id="KW-1185">Reference proteome</keyword>
<evidence type="ECO:0000313" key="7">
    <source>
        <dbReference type="EMBL" id="KAF5177341.1"/>
    </source>
</evidence>
<accession>A0A7J6UY15</accession>
<comment type="subcellular location">
    <subcellularLocation>
        <location evidence="1">Membrane</location>
    </subcellularLocation>
</comment>
<dbReference type="Proteomes" id="UP000554482">
    <property type="component" value="Unassembled WGS sequence"/>
</dbReference>
<keyword evidence="3 6" id="KW-0812">Transmembrane</keyword>
<evidence type="ECO:0000256" key="4">
    <source>
        <dbReference type="ARBA" id="ARBA00022989"/>
    </source>
</evidence>
<dbReference type="Pfam" id="PF05055">
    <property type="entry name" value="DUF677"/>
    <property type="match status" value="1"/>
</dbReference>
<comment type="similarity">
    <text evidence="2">Belongs to the UPF0496 family.</text>
</comment>
<keyword evidence="5 6" id="KW-0472">Membrane</keyword>
<organism evidence="7 8">
    <name type="scientific">Thalictrum thalictroides</name>
    <name type="common">Rue-anemone</name>
    <name type="synonym">Anemone thalictroides</name>
    <dbReference type="NCBI Taxonomy" id="46969"/>
    <lineage>
        <taxon>Eukaryota</taxon>
        <taxon>Viridiplantae</taxon>
        <taxon>Streptophyta</taxon>
        <taxon>Embryophyta</taxon>
        <taxon>Tracheophyta</taxon>
        <taxon>Spermatophyta</taxon>
        <taxon>Magnoliopsida</taxon>
        <taxon>Ranunculales</taxon>
        <taxon>Ranunculaceae</taxon>
        <taxon>Thalictroideae</taxon>
        <taxon>Thalictrum</taxon>
    </lineage>
</organism>
<evidence type="ECO:0000256" key="1">
    <source>
        <dbReference type="ARBA" id="ARBA00004370"/>
    </source>
</evidence>
<dbReference type="GO" id="GO:0016020">
    <property type="term" value="C:membrane"/>
    <property type="evidence" value="ECO:0007669"/>
    <property type="project" value="UniProtKB-SubCell"/>
</dbReference>
<name>A0A7J6UY15_THATH</name>
<comment type="caution">
    <text evidence="7">The sequence shown here is derived from an EMBL/GenBank/DDBJ whole genome shotgun (WGS) entry which is preliminary data.</text>
</comment>